<dbReference type="EMBL" id="LLYA01000170">
    <property type="protein sequence ID" value="KRR21700.1"/>
    <property type="molecule type" value="Genomic_DNA"/>
</dbReference>
<proteinExistence type="predicted"/>
<protein>
    <submittedName>
        <fullName evidence="2">Uncharacterized protein</fullName>
    </submittedName>
</protein>
<name>A0A0R3MN91_9BRAD</name>
<keyword evidence="1" id="KW-0175">Coiled coil</keyword>
<evidence type="ECO:0000313" key="3">
    <source>
        <dbReference type="Proteomes" id="UP000052023"/>
    </source>
</evidence>
<accession>A0A0R3MN91</accession>
<keyword evidence="3" id="KW-1185">Reference proteome</keyword>
<dbReference type="AlphaFoldDB" id="A0A0R3MN91"/>
<evidence type="ECO:0000313" key="2">
    <source>
        <dbReference type="EMBL" id="KRR21700.1"/>
    </source>
</evidence>
<comment type="caution">
    <text evidence="2">The sequence shown here is derived from an EMBL/GenBank/DDBJ whole genome shotgun (WGS) entry which is preliminary data.</text>
</comment>
<organism evidence="2 3">
    <name type="scientific">Bradyrhizobium retamae</name>
    <dbReference type="NCBI Taxonomy" id="1300035"/>
    <lineage>
        <taxon>Bacteria</taxon>
        <taxon>Pseudomonadati</taxon>
        <taxon>Pseudomonadota</taxon>
        <taxon>Alphaproteobacteria</taxon>
        <taxon>Hyphomicrobiales</taxon>
        <taxon>Nitrobacteraceae</taxon>
        <taxon>Bradyrhizobium</taxon>
    </lineage>
</organism>
<gene>
    <name evidence="2" type="ORF">CQ13_06515</name>
</gene>
<dbReference type="RefSeq" id="WP_057845600.1">
    <property type="nucleotide sequence ID" value="NZ_LLYA01000170.1"/>
</dbReference>
<sequence>MAQSVEEQLEQTLESIRQVEKSGQRYTIKDRELWRGDLKVLDKRAERLERASARAKNGGVKIQRIIPL</sequence>
<evidence type="ECO:0000256" key="1">
    <source>
        <dbReference type="SAM" id="Coils"/>
    </source>
</evidence>
<reference evidence="2 3" key="1">
    <citation type="submission" date="2014-03" db="EMBL/GenBank/DDBJ databases">
        <title>Bradyrhizobium valentinum sp. nov., isolated from effective nodules of Lupinus mariae-josephae, a lupine endemic of basic-lime soils in Eastern Spain.</title>
        <authorList>
            <person name="Duran D."/>
            <person name="Rey L."/>
            <person name="Navarro A."/>
            <person name="Busquets A."/>
            <person name="Imperial J."/>
            <person name="Ruiz-Argueso T."/>
        </authorList>
    </citation>
    <scope>NUCLEOTIDE SEQUENCE [LARGE SCALE GENOMIC DNA]</scope>
    <source>
        <strain evidence="2 3">Ro19</strain>
    </source>
</reference>
<dbReference type="Proteomes" id="UP000052023">
    <property type="component" value="Unassembled WGS sequence"/>
</dbReference>
<feature type="coiled-coil region" evidence="1">
    <location>
        <begin position="2"/>
        <end position="58"/>
    </location>
</feature>
<dbReference type="OrthoDB" id="8243172at2"/>